<dbReference type="RefSeq" id="WP_023951800.1">
    <property type="nucleotide sequence ID" value="NZ_AYSV01000094.1"/>
</dbReference>
<dbReference type="PANTHER" id="PTHR44051">
    <property type="entry name" value="GLUTATHIONE S-TRANSFERASE-RELATED"/>
    <property type="match status" value="1"/>
</dbReference>
<feature type="domain" description="GST C-terminal" evidence="3">
    <location>
        <begin position="84"/>
        <end position="206"/>
    </location>
</feature>
<dbReference type="Gene3D" id="3.40.30.10">
    <property type="entry name" value="Glutaredoxin"/>
    <property type="match status" value="1"/>
</dbReference>
<dbReference type="CDD" id="cd03188">
    <property type="entry name" value="GST_C_Beta"/>
    <property type="match status" value="1"/>
</dbReference>
<comment type="similarity">
    <text evidence="1">Belongs to the GST superfamily.</text>
</comment>
<dbReference type="Pfam" id="PF00043">
    <property type="entry name" value="GST_C"/>
    <property type="match status" value="1"/>
</dbReference>
<sequence>MLKLYYMPGACPLVPHVALEWAKADYTIQLVKREELKSPDFLAKNPQGSVPLLEDGDWRLAQNVAIVEYINTLYPDAHLFGQGSLKEQAKARQWLALANTDLHGSFGILFKLPFLADSEEAKEKISTVMIGRIKSIYAQVEKAVSANDYLCGNTITIGDVYFYVISRWAATLKVDLSEFTNLGAYFKRVENNAGVQKALKDQGLLG</sequence>
<feature type="domain" description="GST N-terminal" evidence="2">
    <location>
        <begin position="1"/>
        <end position="78"/>
    </location>
</feature>
<dbReference type="GO" id="GO:0016740">
    <property type="term" value="F:transferase activity"/>
    <property type="evidence" value="ECO:0007669"/>
    <property type="project" value="UniProtKB-KW"/>
</dbReference>
<evidence type="ECO:0000259" key="3">
    <source>
        <dbReference type="PROSITE" id="PS50405"/>
    </source>
</evidence>
<dbReference type="AlphaFoldDB" id="V8FZL0"/>
<organism evidence="4 5">
    <name type="scientific">Pelistega indica</name>
    <dbReference type="NCBI Taxonomy" id="1414851"/>
    <lineage>
        <taxon>Bacteria</taxon>
        <taxon>Pseudomonadati</taxon>
        <taxon>Pseudomonadota</taxon>
        <taxon>Betaproteobacteria</taxon>
        <taxon>Burkholderiales</taxon>
        <taxon>Alcaligenaceae</taxon>
        <taxon>Pelistega</taxon>
    </lineage>
</organism>
<dbReference type="InterPro" id="IPR036282">
    <property type="entry name" value="Glutathione-S-Trfase_C_sf"/>
</dbReference>
<dbReference type="CDD" id="cd03057">
    <property type="entry name" value="GST_N_Beta"/>
    <property type="match status" value="1"/>
</dbReference>
<name>V8FZL0_9BURK</name>
<evidence type="ECO:0000259" key="2">
    <source>
        <dbReference type="PROSITE" id="PS50404"/>
    </source>
</evidence>
<dbReference type="PROSITE" id="PS50405">
    <property type="entry name" value="GST_CTER"/>
    <property type="match status" value="1"/>
</dbReference>
<dbReference type="EMBL" id="AYSV01000094">
    <property type="protein sequence ID" value="ETD69615.1"/>
    <property type="molecule type" value="Genomic_DNA"/>
</dbReference>
<proteinExistence type="inferred from homology"/>
<dbReference type="SFLD" id="SFLDG01150">
    <property type="entry name" value="Main.1:_Beta-like"/>
    <property type="match status" value="1"/>
</dbReference>
<dbReference type="SFLD" id="SFLDG00358">
    <property type="entry name" value="Main_(cytGST)"/>
    <property type="match status" value="1"/>
</dbReference>
<evidence type="ECO:0000313" key="4">
    <source>
        <dbReference type="EMBL" id="ETD69615.1"/>
    </source>
</evidence>
<dbReference type="OrthoDB" id="8772754at2"/>
<protein>
    <submittedName>
        <fullName evidence="4">Glutathione S-transferase</fullName>
    </submittedName>
</protein>
<gene>
    <name evidence="4" type="ORF">V757_08820</name>
</gene>
<keyword evidence="5" id="KW-1185">Reference proteome</keyword>
<dbReference type="InterPro" id="IPR004045">
    <property type="entry name" value="Glutathione_S-Trfase_N"/>
</dbReference>
<dbReference type="Pfam" id="PF02798">
    <property type="entry name" value="GST_N"/>
    <property type="match status" value="1"/>
</dbReference>
<dbReference type="PROSITE" id="PS50404">
    <property type="entry name" value="GST_NTER"/>
    <property type="match status" value="1"/>
</dbReference>
<dbReference type="InterPro" id="IPR040079">
    <property type="entry name" value="Glutathione_S-Trfase"/>
</dbReference>
<dbReference type="SUPFAM" id="SSF47616">
    <property type="entry name" value="GST C-terminal domain-like"/>
    <property type="match status" value="1"/>
</dbReference>
<dbReference type="InterPro" id="IPR004046">
    <property type="entry name" value="GST_C"/>
</dbReference>
<dbReference type="Proteomes" id="UP000018766">
    <property type="component" value="Unassembled WGS sequence"/>
</dbReference>
<evidence type="ECO:0000256" key="1">
    <source>
        <dbReference type="RuleBase" id="RU003494"/>
    </source>
</evidence>
<reference evidence="4 5" key="1">
    <citation type="submission" date="2013-11" db="EMBL/GenBank/DDBJ databases">
        <title>Genomic analysis of Pelistega sp. HM-7.</title>
        <authorList>
            <person name="Kumbhare S.V."/>
            <person name="Shetty S.A."/>
            <person name="Sharma O."/>
            <person name="Dhotre D.P."/>
        </authorList>
    </citation>
    <scope>NUCLEOTIDE SEQUENCE [LARGE SCALE GENOMIC DNA]</scope>
    <source>
        <strain evidence="4 5">HM-7</strain>
    </source>
</reference>
<comment type="caution">
    <text evidence="4">The sequence shown here is derived from an EMBL/GenBank/DDBJ whole genome shotgun (WGS) entry which is preliminary data.</text>
</comment>
<evidence type="ECO:0000313" key="5">
    <source>
        <dbReference type="Proteomes" id="UP000018766"/>
    </source>
</evidence>
<dbReference type="SFLD" id="SFLDS00019">
    <property type="entry name" value="Glutathione_Transferase_(cytos"/>
    <property type="match status" value="1"/>
</dbReference>
<dbReference type="InterPro" id="IPR036249">
    <property type="entry name" value="Thioredoxin-like_sf"/>
</dbReference>
<dbReference type="SUPFAM" id="SSF52833">
    <property type="entry name" value="Thioredoxin-like"/>
    <property type="match status" value="1"/>
</dbReference>
<dbReference type="Gene3D" id="1.20.1050.10">
    <property type="match status" value="1"/>
</dbReference>
<accession>V8FZL0</accession>
<dbReference type="InterPro" id="IPR010987">
    <property type="entry name" value="Glutathione-S-Trfase_C-like"/>
</dbReference>
<dbReference type="PANTHER" id="PTHR44051:SF8">
    <property type="entry name" value="GLUTATHIONE S-TRANSFERASE GSTA"/>
    <property type="match status" value="1"/>
</dbReference>
<keyword evidence="4" id="KW-0808">Transferase</keyword>